<evidence type="ECO:0000256" key="1">
    <source>
        <dbReference type="ARBA" id="ARBA00023015"/>
    </source>
</evidence>
<gene>
    <name evidence="5" type="ORF">BREU_0419</name>
</gene>
<dbReference type="PROSITE" id="PS01124">
    <property type="entry name" value="HTH_ARAC_FAMILY_2"/>
    <property type="match status" value="1"/>
</dbReference>
<dbReference type="Pfam" id="PF12833">
    <property type="entry name" value="HTH_18"/>
    <property type="match status" value="1"/>
</dbReference>
<proteinExistence type="predicted"/>
<dbReference type="RefSeq" id="WP_052381965.1">
    <property type="nucleotide sequence ID" value="NZ_JDUW01000008.1"/>
</dbReference>
<dbReference type="CDD" id="cd02208">
    <property type="entry name" value="cupin_RmlC-like"/>
    <property type="match status" value="1"/>
</dbReference>
<evidence type="ECO:0000256" key="3">
    <source>
        <dbReference type="ARBA" id="ARBA00023163"/>
    </source>
</evidence>
<evidence type="ECO:0000256" key="2">
    <source>
        <dbReference type="ARBA" id="ARBA00023125"/>
    </source>
</evidence>
<protein>
    <submittedName>
        <fullName evidence="5">AraC family transcriptional regulator</fullName>
    </submittedName>
</protein>
<dbReference type="Pfam" id="PF02311">
    <property type="entry name" value="AraC_binding"/>
    <property type="match status" value="1"/>
</dbReference>
<dbReference type="InterPro" id="IPR050204">
    <property type="entry name" value="AraC_XylS_family_regulators"/>
</dbReference>
<dbReference type="Proteomes" id="UP000028984">
    <property type="component" value="Unassembled WGS sequence"/>
</dbReference>
<dbReference type="EMBL" id="JGZK01000001">
    <property type="protein sequence ID" value="KFI88311.1"/>
    <property type="molecule type" value="Genomic_DNA"/>
</dbReference>
<keyword evidence="6" id="KW-1185">Reference proteome</keyword>
<dbReference type="Gene3D" id="2.60.120.10">
    <property type="entry name" value="Jelly Rolls"/>
    <property type="match status" value="1"/>
</dbReference>
<dbReference type="InterPro" id="IPR014710">
    <property type="entry name" value="RmlC-like_jellyroll"/>
</dbReference>
<keyword evidence="2" id="KW-0238">DNA-binding</keyword>
<keyword evidence="1" id="KW-0805">Transcription regulation</keyword>
<dbReference type="InterPro" id="IPR037923">
    <property type="entry name" value="HTH-like"/>
</dbReference>
<dbReference type="SMART" id="SM00342">
    <property type="entry name" value="HTH_ARAC"/>
    <property type="match status" value="1"/>
</dbReference>
<dbReference type="InterPro" id="IPR003313">
    <property type="entry name" value="AraC-bd"/>
</dbReference>
<evidence type="ECO:0000259" key="4">
    <source>
        <dbReference type="PROSITE" id="PS01124"/>
    </source>
</evidence>
<dbReference type="GO" id="GO:0003700">
    <property type="term" value="F:DNA-binding transcription factor activity"/>
    <property type="evidence" value="ECO:0007669"/>
    <property type="project" value="InterPro"/>
</dbReference>
<evidence type="ECO:0000313" key="6">
    <source>
        <dbReference type="Proteomes" id="UP000028984"/>
    </source>
</evidence>
<dbReference type="SUPFAM" id="SSF46689">
    <property type="entry name" value="Homeodomain-like"/>
    <property type="match status" value="2"/>
</dbReference>
<evidence type="ECO:0000313" key="5">
    <source>
        <dbReference type="EMBL" id="KFI88311.1"/>
    </source>
</evidence>
<keyword evidence="3" id="KW-0804">Transcription</keyword>
<dbReference type="eggNOG" id="COG2207">
    <property type="taxonomic scope" value="Bacteria"/>
</dbReference>
<name>A0A087CYG1_9BIFI</name>
<dbReference type="STRING" id="1437610.BREU_0419"/>
<organism evidence="5 6">
    <name type="scientific">Bifidobacterium reuteri DSM 23975</name>
    <dbReference type="NCBI Taxonomy" id="1437610"/>
    <lineage>
        <taxon>Bacteria</taxon>
        <taxon>Bacillati</taxon>
        <taxon>Actinomycetota</taxon>
        <taxon>Actinomycetes</taxon>
        <taxon>Bifidobacteriales</taxon>
        <taxon>Bifidobacteriaceae</taxon>
        <taxon>Bifidobacterium</taxon>
    </lineage>
</organism>
<reference evidence="5 6" key="1">
    <citation type="submission" date="2014-03" db="EMBL/GenBank/DDBJ databases">
        <title>Genomics of Bifidobacteria.</title>
        <authorList>
            <person name="Ventura M."/>
            <person name="Milani C."/>
            <person name="Lugli G.A."/>
        </authorList>
    </citation>
    <scope>NUCLEOTIDE SEQUENCE [LARGE SCALE GENOMIC DNA]</scope>
    <source>
        <strain evidence="5 6">DSM 23975</strain>
    </source>
</reference>
<dbReference type="GO" id="GO:0043565">
    <property type="term" value="F:sequence-specific DNA binding"/>
    <property type="evidence" value="ECO:0007669"/>
    <property type="project" value="InterPro"/>
</dbReference>
<dbReference type="PANTHER" id="PTHR46796">
    <property type="entry name" value="HTH-TYPE TRANSCRIPTIONAL ACTIVATOR RHAS-RELATED"/>
    <property type="match status" value="1"/>
</dbReference>
<dbReference type="Gene3D" id="1.10.10.60">
    <property type="entry name" value="Homeodomain-like"/>
    <property type="match status" value="2"/>
</dbReference>
<sequence length="291" mass="33478">MANEFYNVYGPTLDKDFCEQAMYSSKYIALILVHHEREIVPAHWHSGLEINYVVEGSGTVTVDERVEPLFPGKLCISSPYAVHSFVTENRNGKPPLILSVSYDGERVKQVYEFAERFLLSPDAPSATDEDRKQMAELCAEMLDATNRLGPETPMHINALLYEMLYMTYRRFVVGPRKQPITRNGRNVIQPIIGYLESHHTEYITADDLAQHFGYSREHFCRLFKDGTGISFKEYLTGLRLEDAYQQLMYQNVRSLSSIARDAGFPSVRSFSHAFQRRYGDSPLHYRSSHLE</sequence>
<dbReference type="AlphaFoldDB" id="A0A087CYG1"/>
<dbReference type="OrthoDB" id="2060755at2"/>
<accession>A0A087CYG1</accession>
<dbReference type="InterPro" id="IPR009057">
    <property type="entry name" value="Homeodomain-like_sf"/>
</dbReference>
<dbReference type="SUPFAM" id="SSF51215">
    <property type="entry name" value="Regulatory protein AraC"/>
    <property type="match status" value="1"/>
</dbReference>
<feature type="domain" description="HTH araC/xylS-type" evidence="4">
    <location>
        <begin position="189"/>
        <end position="288"/>
    </location>
</feature>
<comment type="caution">
    <text evidence="5">The sequence shown here is derived from an EMBL/GenBank/DDBJ whole genome shotgun (WGS) entry which is preliminary data.</text>
</comment>
<dbReference type="InterPro" id="IPR018060">
    <property type="entry name" value="HTH_AraC"/>
</dbReference>